<evidence type="ECO:0000256" key="14">
    <source>
        <dbReference type="ARBA" id="ARBA00023235"/>
    </source>
</evidence>
<dbReference type="InterPro" id="IPR006293">
    <property type="entry name" value="DNA_helicase_ATP-dep_RecQ_bac"/>
</dbReference>
<dbReference type="FunFam" id="3.40.50.300:FF:000156">
    <property type="entry name" value="ATP-dependent DNA helicase recQ"/>
    <property type="match status" value="1"/>
</dbReference>
<name>A0A501XQA9_9SPHN</name>
<protein>
    <recommendedName>
        <fullName evidence="16">DNA helicase RecQ</fullName>
        <ecNumber evidence="16">5.6.2.4</ecNumber>
    </recommendedName>
</protein>
<evidence type="ECO:0000256" key="13">
    <source>
        <dbReference type="ARBA" id="ARBA00023204"/>
    </source>
</evidence>
<evidence type="ECO:0000256" key="16">
    <source>
        <dbReference type="NCBIfam" id="TIGR01389"/>
    </source>
</evidence>
<reference evidence="21 22" key="1">
    <citation type="submission" date="2019-06" db="EMBL/GenBank/DDBJ databases">
        <authorList>
            <person name="Lee I."/>
            <person name="Jang G.I."/>
            <person name="Hwang C.Y."/>
        </authorList>
    </citation>
    <scope>NUCLEOTIDE SEQUENCE [LARGE SCALE GENOMIC DNA]</scope>
    <source>
        <strain evidence="21 22">PAMC 28131</strain>
    </source>
</reference>
<evidence type="ECO:0000256" key="10">
    <source>
        <dbReference type="ARBA" id="ARBA00022840"/>
    </source>
</evidence>
<dbReference type="GO" id="GO:0006310">
    <property type="term" value="P:DNA recombination"/>
    <property type="evidence" value="ECO:0007669"/>
    <property type="project" value="UniProtKB-UniRule"/>
</dbReference>
<evidence type="ECO:0000313" key="22">
    <source>
        <dbReference type="Proteomes" id="UP000319897"/>
    </source>
</evidence>
<dbReference type="Gene3D" id="1.10.10.10">
    <property type="entry name" value="Winged helix-like DNA-binding domain superfamily/Winged helix DNA-binding domain"/>
    <property type="match status" value="1"/>
</dbReference>
<dbReference type="NCBIfam" id="TIGR00614">
    <property type="entry name" value="recQ_fam"/>
    <property type="match status" value="1"/>
</dbReference>
<comment type="caution">
    <text evidence="21">The sequence shown here is derived from an EMBL/GenBank/DDBJ whole genome shotgun (WGS) entry which is preliminary data.</text>
</comment>
<keyword evidence="7 21" id="KW-0378">Hydrolase</keyword>
<evidence type="ECO:0000256" key="9">
    <source>
        <dbReference type="ARBA" id="ARBA00022833"/>
    </source>
</evidence>
<dbReference type="GO" id="GO:0043138">
    <property type="term" value="F:3'-5' DNA helicase activity"/>
    <property type="evidence" value="ECO:0007669"/>
    <property type="project" value="UniProtKB-EC"/>
</dbReference>
<dbReference type="InterPro" id="IPR018982">
    <property type="entry name" value="RQC_domain"/>
</dbReference>
<keyword evidence="6" id="KW-0227">DNA damage</keyword>
<dbReference type="Pfam" id="PF00570">
    <property type="entry name" value="HRDC"/>
    <property type="match status" value="1"/>
</dbReference>
<dbReference type="Gene3D" id="3.40.50.300">
    <property type="entry name" value="P-loop containing nucleotide triphosphate hydrolases"/>
    <property type="match status" value="2"/>
</dbReference>
<dbReference type="OrthoDB" id="9760034at2"/>
<evidence type="ECO:0000313" key="21">
    <source>
        <dbReference type="EMBL" id="TPE62861.1"/>
    </source>
</evidence>
<keyword evidence="14" id="KW-0413">Isomerase</keyword>
<dbReference type="GO" id="GO:0006281">
    <property type="term" value="P:DNA repair"/>
    <property type="evidence" value="ECO:0007669"/>
    <property type="project" value="UniProtKB-KW"/>
</dbReference>
<keyword evidence="13" id="KW-0234">DNA repair</keyword>
<dbReference type="SMART" id="SM00487">
    <property type="entry name" value="DEXDc"/>
    <property type="match status" value="1"/>
</dbReference>
<evidence type="ECO:0000256" key="3">
    <source>
        <dbReference type="ARBA" id="ARBA00005446"/>
    </source>
</evidence>
<dbReference type="FunFam" id="3.40.50.300:FF:001389">
    <property type="entry name" value="ATP-dependent DNA helicase RecQ"/>
    <property type="match status" value="1"/>
</dbReference>
<dbReference type="AlphaFoldDB" id="A0A501XQA9"/>
<keyword evidence="22" id="KW-1185">Reference proteome</keyword>
<evidence type="ECO:0000256" key="4">
    <source>
        <dbReference type="ARBA" id="ARBA00022723"/>
    </source>
</evidence>
<organism evidence="21 22">
    <name type="scientific">Sandaracinobacter neustonicus</name>
    <dbReference type="NCBI Taxonomy" id="1715348"/>
    <lineage>
        <taxon>Bacteria</taxon>
        <taxon>Pseudomonadati</taxon>
        <taxon>Pseudomonadota</taxon>
        <taxon>Alphaproteobacteria</taxon>
        <taxon>Sphingomonadales</taxon>
        <taxon>Sphingosinicellaceae</taxon>
        <taxon>Sandaracinobacter</taxon>
    </lineage>
</organism>
<dbReference type="InterPro" id="IPR032284">
    <property type="entry name" value="RecQ_Zn-bd"/>
</dbReference>
<dbReference type="GO" id="GO:0003677">
    <property type="term" value="F:DNA binding"/>
    <property type="evidence" value="ECO:0007669"/>
    <property type="project" value="UniProtKB-KW"/>
</dbReference>
<evidence type="ECO:0000256" key="6">
    <source>
        <dbReference type="ARBA" id="ARBA00022763"/>
    </source>
</evidence>
<dbReference type="Proteomes" id="UP000319897">
    <property type="component" value="Unassembled WGS sequence"/>
</dbReference>
<comment type="cofactor">
    <cofactor evidence="2">
        <name>Zn(2+)</name>
        <dbReference type="ChEBI" id="CHEBI:29105"/>
    </cofactor>
</comment>
<keyword evidence="5" id="KW-0547">Nucleotide-binding</keyword>
<dbReference type="InterPro" id="IPR001763">
    <property type="entry name" value="Rhodanese-like_dom"/>
</dbReference>
<evidence type="ECO:0000256" key="15">
    <source>
        <dbReference type="ARBA" id="ARBA00034617"/>
    </source>
</evidence>
<sequence>MIRDPEEALHSVFGFEGFRGVQGRVIADVVAGRDMALVMPTGAGKSLCYQIPAICREGCGIVISPLIALMADQVRALELAGVKAAALNSQSGDGAETARAFRAGELDLLYVAPERAAMEGFRTLVSQGPVSLIAIDEAHCVSQWGHDFRPDYRRLKALCDLLPGVPRVALTATADAATRADICEQLGISPERLLVAGFDRPNIQYRAESKRRPAEQLAAFVKAQGEVAGIVYCQTRAGAEQAAETLTASGMEARVYHAGLPAEERSASQRWFQRAEAGVMCATVAFGMGIDKPDIRFVAHMGLPKSIEAYYQETGRAGRDGAPATAMLFWGAQDVTLARQRINDGEADEARKAHELKMLNKLASWAETLGCRRVPLLLHFGEADPKPCGNCDNCLEAPVTVEVTEAARKLLSAVYRTGQMFGVRHVAQVLRGAKDEKVERFAHDKLSLFGIGADLAETQWLKLGRMLEAGNALARDEHGGVRLGPAARDILKGEVPVAVRKDDWAPERRVRAKRTERAVAELGAADAGLFEKLRAWRRTRAEAEDVPAFVILHDSALKAIAAIRPETRADLAAVPGIGDAKLTRFGDELLALVADE</sequence>
<dbReference type="InterPro" id="IPR011545">
    <property type="entry name" value="DEAD/DEAH_box_helicase_dom"/>
</dbReference>
<dbReference type="PROSITE" id="PS50206">
    <property type="entry name" value="RHODANESE_3"/>
    <property type="match status" value="1"/>
</dbReference>
<evidence type="ECO:0000259" key="20">
    <source>
        <dbReference type="PROSITE" id="PS51194"/>
    </source>
</evidence>
<evidence type="ECO:0000256" key="8">
    <source>
        <dbReference type="ARBA" id="ARBA00022806"/>
    </source>
</evidence>
<dbReference type="Pfam" id="PF00270">
    <property type="entry name" value="DEAD"/>
    <property type="match status" value="1"/>
</dbReference>
<dbReference type="Pfam" id="PF00271">
    <property type="entry name" value="Helicase_C"/>
    <property type="match status" value="1"/>
</dbReference>
<dbReference type="InterPro" id="IPR036388">
    <property type="entry name" value="WH-like_DNA-bd_sf"/>
</dbReference>
<dbReference type="InterPro" id="IPR027417">
    <property type="entry name" value="P-loop_NTPase"/>
</dbReference>
<keyword evidence="8 21" id="KW-0347">Helicase</keyword>
<dbReference type="GO" id="GO:0043590">
    <property type="term" value="C:bacterial nucleoid"/>
    <property type="evidence" value="ECO:0007669"/>
    <property type="project" value="TreeGrafter"/>
</dbReference>
<dbReference type="PROSITE" id="PS50967">
    <property type="entry name" value="HRDC"/>
    <property type="match status" value="1"/>
</dbReference>
<dbReference type="CDD" id="cd17920">
    <property type="entry name" value="DEXHc_RecQ"/>
    <property type="match status" value="1"/>
</dbReference>
<dbReference type="InterPro" id="IPR044876">
    <property type="entry name" value="HRDC_dom_sf"/>
</dbReference>
<dbReference type="Pfam" id="PF09382">
    <property type="entry name" value="RQC"/>
    <property type="match status" value="1"/>
</dbReference>
<feature type="domain" description="Helicase ATP-binding" evidence="19">
    <location>
        <begin position="26"/>
        <end position="192"/>
    </location>
</feature>
<dbReference type="InterPro" id="IPR002121">
    <property type="entry name" value="HRDC_dom"/>
</dbReference>
<accession>A0A501XQA9</accession>
<evidence type="ECO:0000259" key="18">
    <source>
        <dbReference type="PROSITE" id="PS50967"/>
    </source>
</evidence>
<dbReference type="Gene3D" id="1.10.150.80">
    <property type="entry name" value="HRDC domain"/>
    <property type="match status" value="1"/>
</dbReference>
<dbReference type="RefSeq" id="WP_140927300.1">
    <property type="nucleotide sequence ID" value="NZ_VFSU01000016.1"/>
</dbReference>
<dbReference type="PANTHER" id="PTHR13710:SF105">
    <property type="entry name" value="ATP-DEPENDENT DNA HELICASE Q1"/>
    <property type="match status" value="1"/>
</dbReference>
<dbReference type="PANTHER" id="PTHR13710">
    <property type="entry name" value="DNA HELICASE RECQ FAMILY MEMBER"/>
    <property type="match status" value="1"/>
</dbReference>
<comment type="similarity">
    <text evidence="3">Belongs to the helicase family. RecQ subfamily.</text>
</comment>
<keyword evidence="9" id="KW-0862">Zinc</keyword>
<dbReference type="EMBL" id="VFSU01000016">
    <property type="protein sequence ID" value="TPE62861.1"/>
    <property type="molecule type" value="Genomic_DNA"/>
</dbReference>
<gene>
    <name evidence="21" type="primary">recQ</name>
    <name evidence="21" type="ORF">FJQ54_04890</name>
</gene>
<evidence type="ECO:0000256" key="7">
    <source>
        <dbReference type="ARBA" id="ARBA00022801"/>
    </source>
</evidence>
<dbReference type="GO" id="GO:0009432">
    <property type="term" value="P:SOS response"/>
    <property type="evidence" value="ECO:0007669"/>
    <property type="project" value="UniProtKB-UniRule"/>
</dbReference>
<feature type="domain" description="HRDC" evidence="18">
    <location>
        <begin position="523"/>
        <end position="596"/>
    </location>
</feature>
<dbReference type="GO" id="GO:0005737">
    <property type="term" value="C:cytoplasm"/>
    <property type="evidence" value="ECO:0007669"/>
    <property type="project" value="TreeGrafter"/>
</dbReference>
<comment type="cofactor">
    <cofactor evidence="1">
        <name>Mg(2+)</name>
        <dbReference type="ChEBI" id="CHEBI:18420"/>
    </cofactor>
</comment>
<dbReference type="SMART" id="SM00956">
    <property type="entry name" value="RQC"/>
    <property type="match status" value="1"/>
</dbReference>
<evidence type="ECO:0000256" key="5">
    <source>
        <dbReference type="ARBA" id="ARBA00022741"/>
    </source>
</evidence>
<dbReference type="EC" id="5.6.2.4" evidence="16"/>
<keyword evidence="4" id="KW-0479">Metal-binding</keyword>
<dbReference type="GO" id="GO:0046872">
    <property type="term" value="F:metal ion binding"/>
    <property type="evidence" value="ECO:0007669"/>
    <property type="project" value="UniProtKB-KW"/>
</dbReference>
<evidence type="ECO:0000259" key="17">
    <source>
        <dbReference type="PROSITE" id="PS50206"/>
    </source>
</evidence>
<evidence type="ECO:0000256" key="12">
    <source>
        <dbReference type="ARBA" id="ARBA00023172"/>
    </source>
</evidence>
<dbReference type="SMART" id="SM00490">
    <property type="entry name" value="HELICc"/>
    <property type="match status" value="1"/>
</dbReference>
<keyword evidence="10" id="KW-0067">ATP-binding</keyword>
<dbReference type="InterPro" id="IPR010997">
    <property type="entry name" value="HRDC-like_sf"/>
</dbReference>
<keyword evidence="11" id="KW-0238">DNA-binding</keyword>
<feature type="domain" description="Helicase C-terminal" evidence="20">
    <location>
        <begin position="213"/>
        <end position="364"/>
    </location>
</feature>
<dbReference type="InterPro" id="IPR014001">
    <property type="entry name" value="Helicase_ATP-bd"/>
</dbReference>
<keyword evidence="12" id="KW-0233">DNA recombination</keyword>
<dbReference type="SMART" id="SM00341">
    <property type="entry name" value="HRDC"/>
    <property type="match status" value="1"/>
</dbReference>
<dbReference type="PROSITE" id="PS51194">
    <property type="entry name" value="HELICASE_CTER"/>
    <property type="match status" value="1"/>
</dbReference>
<dbReference type="Pfam" id="PF16124">
    <property type="entry name" value="RecQ_Zn_bind"/>
    <property type="match status" value="1"/>
</dbReference>
<dbReference type="GO" id="GO:0016787">
    <property type="term" value="F:hydrolase activity"/>
    <property type="evidence" value="ECO:0007669"/>
    <property type="project" value="UniProtKB-KW"/>
</dbReference>
<dbReference type="InterPro" id="IPR004589">
    <property type="entry name" value="DNA_helicase_ATP-dep_RecQ"/>
</dbReference>
<dbReference type="GO" id="GO:0030894">
    <property type="term" value="C:replisome"/>
    <property type="evidence" value="ECO:0007669"/>
    <property type="project" value="TreeGrafter"/>
</dbReference>
<comment type="catalytic activity">
    <reaction evidence="15">
        <text>Couples ATP hydrolysis with the unwinding of duplex DNA by translocating in the 3'-5' direction.</text>
        <dbReference type="EC" id="5.6.2.4"/>
    </reaction>
</comment>
<dbReference type="InterPro" id="IPR001650">
    <property type="entry name" value="Helicase_C-like"/>
</dbReference>
<evidence type="ECO:0000256" key="1">
    <source>
        <dbReference type="ARBA" id="ARBA00001946"/>
    </source>
</evidence>
<feature type="domain" description="Rhodanese" evidence="17">
    <location>
        <begin position="212"/>
        <end position="264"/>
    </location>
</feature>
<proteinExistence type="inferred from homology"/>
<dbReference type="GO" id="GO:0009378">
    <property type="term" value="F:four-way junction helicase activity"/>
    <property type="evidence" value="ECO:0007669"/>
    <property type="project" value="TreeGrafter"/>
</dbReference>
<dbReference type="NCBIfam" id="TIGR01389">
    <property type="entry name" value="recQ"/>
    <property type="match status" value="1"/>
</dbReference>
<evidence type="ECO:0000256" key="2">
    <source>
        <dbReference type="ARBA" id="ARBA00001947"/>
    </source>
</evidence>
<dbReference type="GO" id="GO:0005524">
    <property type="term" value="F:ATP binding"/>
    <property type="evidence" value="ECO:0007669"/>
    <property type="project" value="UniProtKB-KW"/>
</dbReference>
<evidence type="ECO:0000259" key="19">
    <source>
        <dbReference type="PROSITE" id="PS51192"/>
    </source>
</evidence>
<dbReference type="PROSITE" id="PS51192">
    <property type="entry name" value="HELICASE_ATP_BIND_1"/>
    <property type="match status" value="1"/>
</dbReference>
<dbReference type="GO" id="GO:0006260">
    <property type="term" value="P:DNA replication"/>
    <property type="evidence" value="ECO:0007669"/>
    <property type="project" value="InterPro"/>
</dbReference>
<dbReference type="SUPFAM" id="SSF47819">
    <property type="entry name" value="HRDC-like"/>
    <property type="match status" value="1"/>
</dbReference>
<evidence type="ECO:0000256" key="11">
    <source>
        <dbReference type="ARBA" id="ARBA00023125"/>
    </source>
</evidence>
<dbReference type="SUPFAM" id="SSF52540">
    <property type="entry name" value="P-loop containing nucleoside triphosphate hydrolases"/>
    <property type="match status" value="2"/>
</dbReference>